<dbReference type="InterPro" id="IPR055287">
    <property type="entry name" value="IL-16-like"/>
</dbReference>
<dbReference type="Pfam" id="PF00595">
    <property type="entry name" value="PDZ"/>
    <property type="match status" value="3"/>
</dbReference>
<comment type="caution">
    <text evidence="3">The sequence shown here is derived from an EMBL/GenBank/DDBJ whole genome shotgun (WGS) entry which is preliminary data.</text>
</comment>
<dbReference type="GO" id="GO:0005125">
    <property type="term" value="F:cytokine activity"/>
    <property type="evidence" value="ECO:0007669"/>
    <property type="project" value="InterPro"/>
</dbReference>
<dbReference type="InterPro" id="IPR036034">
    <property type="entry name" value="PDZ_sf"/>
</dbReference>
<dbReference type="PANTHER" id="PTHR48484">
    <property type="entry name" value="PRO-INTERLEUKIN-16"/>
    <property type="match status" value="1"/>
</dbReference>
<feature type="compositionally biased region" description="Polar residues" evidence="1">
    <location>
        <begin position="707"/>
        <end position="720"/>
    </location>
</feature>
<name>A0A812C0W2_ACAPH</name>
<dbReference type="EMBL" id="CAHIKZ030001012">
    <property type="protein sequence ID" value="CAE1249173.1"/>
    <property type="molecule type" value="Genomic_DNA"/>
</dbReference>
<feature type="region of interest" description="Disordered" evidence="1">
    <location>
        <begin position="142"/>
        <end position="171"/>
    </location>
</feature>
<dbReference type="OrthoDB" id="42382at2759"/>
<evidence type="ECO:0000259" key="2">
    <source>
        <dbReference type="PROSITE" id="PS50106"/>
    </source>
</evidence>
<dbReference type="Proteomes" id="UP000597762">
    <property type="component" value="Unassembled WGS sequence"/>
</dbReference>
<feature type="region of interest" description="Disordered" evidence="1">
    <location>
        <begin position="677"/>
        <end position="773"/>
    </location>
</feature>
<proteinExistence type="predicted"/>
<feature type="compositionally biased region" description="Basic and acidic residues" evidence="1">
    <location>
        <begin position="694"/>
        <end position="706"/>
    </location>
</feature>
<evidence type="ECO:0000313" key="4">
    <source>
        <dbReference type="Proteomes" id="UP000597762"/>
    </source>
</evidence>
<dbReference type="GO" id="GO:0042609">
    <property type="term" value="F:CD4 receptor binding"/>
    <property type="evidence" value="ECO:0007669"/>
    <property type="project" value="TreeGrafter"/>
</dbReference>
<organism evidence="3 4">
    <name type="scientific">Acanthosepion pharaonis</name>
    <name type="common">Pharaoh cuttlefish</name>
    <name type="synonym">Sepia pharaonis</name>
    <dbReference type="NCBI Taxonomy" id="158019"/>
    <lineage>
        <taxon>Eukaryota</taxon>
        <taxon>Metazoa</taxon>
        <taxon>Spiralia</taxon>
        <taxon>Lophotrochozoa</taxon>
        <taxon>Mollusca</taxon>
        <taxon>Cephalopoda</taxon>
        <taxon>Coleoidea</taxon>
        <taxon>Decapodiformes</taxon>
        <taxon>Sepiida</taxon>
        <taxon>Sepiina</taxon>
        <taxon>Sepiidae</taxon>
        <taxon>Acanthosepion</taxon>
    </lineage>
</organism>
<feature type="compositionally biased region" description="Basic and acidic residues" evidence="1">
    <location>
        <begin position="637"/>
        <end position="655"/>
    </location>
</feature>
<feature type="region of interest" description="Disordered" evidence="1">
    <location>
        <begin position="426"/>
        <end position="449"/>
    </location>
</feature>
<feature type="domain" description="PDZ" evidence="2">
    <location>
        <begin position="942"/>
        <end position="1001"/>
    </location>
</feature>
<feature type="compositionally biased region" description="Polar residues" evidence="1">
    <location>
        <begin position="426"/>
        <end position="446"/>
    </location>
</feature>
<evidence type="ECO:0000256" key="1">
    <source>
        <dbReference type="SAM" id="MobiDB-lite"/>
    </source>
</evidence>
<dbReference type="SMART" id="SM00228">
    <property type="entry name" value="PDZ"/>
    <property type="match status" value="3"/>
</dbReference>
<dbReference type="GO" id="GO:0050930">
    <property type="term" value="P:induction of positive chemotaxis"/>
    <property type="evidence" value="ECO:0007669"/>
    <property type="project" value="InterPro"/>
</dbReference>
<dbReference type="SUPFAM" id="SSF50156">
    <property type="entry name" value="PDZ domain-like"/>
    <property type="match status" value="3"/>
</dbReference>
<feature type="domain" description="PDZ" evidence="2">
    <location>
        <begin position="1"/>
        <end position="55"/>
    </location>
</feature>
<dbReference type="PANTHER" id="PTHR48484:SF2">
    <property type="entry name" value="PRO-INTERLEUKIN-16"/>
    <property type="match status" value="1"/>
</dbReference>
<dbReference type="InterPro" id="IPR001478">
    <property type="entry name" value="PDZ"/>
</dbReference>
<sequence length="1052" mass="114792">MTLKVDDQGFVKVTHIQNNSPIGRNGIIKVGDYILSVNNTDIVGQSDSRVQQILRLLPRGLIKVVASAVPISDWKPFTEDAEKSSVGSSGTSLVPVSLTTPIKMSDSFSLNLSGRGFNSKTALEKKPSLSFSSALNVFSKDQSSDSAKQSPPPTVPSIPTSTNESRVSAGLISPVPFRRSVSSSDAHSKITSYPEVSSVESHVCLQETNEMEEKEKTPISPVPVTRTASLLTKRVDKVETPPSPVSLQPSTTLTGNEQTDHEAPLIVKSSLTLSSAAKTLPQEETKLSASVSNLKKKPLHFCQDGLEVLSSMSNAYEEEKVQNCLPSSVEKLPEVKSEIAISSSPQRAVFSTKGVLSASKIIAERQKPTSPIDTFSSSPLLPEVGKKSPLLASTVQPVLSSKNVTENLVSSPSASQSTYYLETMHNDSAQTSPTSLSPRRFGSTNRKLPDIFQDSNTFKSLSSPTRNKSFLEELAPSESVPIEKNVLEHEDKKVKEISKLEVSPSQTVRAEPKMTSDPKFKSHSIEIIENVPKVEVAVSQCINIEPTKASALLSEVKAEKQSVQVMEDVSKPEVAVSQFIGIRPTTATDLPEKVKKHHAAAVVEEIAKPEVAVSQFIGIKPTTASDLSNVKELKESKVEFSKPDKDASNVKEQEQKIPAPKSEVAVSKFIGLQPTTATKLSEPVKSSPAYNAPKEPEKQSPRDKVKLTSTTQPDIVTSAETGRPALLRYKSTDATLQHVQSPLRKSRNEDSLPTIQNEKSGAAGRRRMEKTRPRSEIFSKEMPGIFSKRKWCISTKSGQTNFAVPSEPETVDRVVQLGLIDEDDLSQLLTSANFALDKMSFSNNHEIHIAILEKDATEKIGIRLKKGEKQELVISLLEPDGAAIKQKFILIGDCLLLVNGKPAWNQTVMDMKVWLQTIETRIILVLGRHPLDGEENDCEYMDIIFHKTVTGIGFCLEGGVGCPLGDRPISVKRIFKGGPAEKGGQLMVGDEILKVNDMDFRKQRHFVAWNHLKFLPAGEVKLHICRRKSQNAGMKAVQLEASSNDSEADVSA</sequence>
<feature type="domain" description="PDZ" evidence="2">
    <location>
        <begin position="849"/>
        <end position="930"/>
    </location>
</feature>
<dbReference type="CDD" id="cd00136">
    <property type="entry name" value="PDZ_canonical"/>
    <property type="match status" value="2"/>
</dbReference>
<dbReference type="AlphaFoldDB" id="A0A812C0W2"/>
<dbReference type="PROSITE" id="PS50106">
    <property type="entry name" value="PDZ"/>
    <property type="match status" value="3"/>
</dbReference>
<dbReference type="Gene3D" id="2.30.42.10">
    <property type="match status" value="3"/>
</dbReference>
<keyword evidence="4" id="KW-1185">Reference proteome</keyword>
<protein>
    <recommendedName>
        <fullName evidence="2">PDZ domain-containing protein</fullName>
    </recommendedName>
</protein>
<feature type="region of interest" description="Disordered" evidence="1">
    <location>
        <begin position="238"/>
        <end position="258"/>
    </location>
</feature>
<feature type="region of interest" description="Disordered" evidence="1">
    <location>
        <begin position="637"/>
        <end position="661"/>
    </location>
</feature>
<evidence type="ECO:0000313" key="3">
    <source>
        <dbReference type="EMBL" id="CAE1249173.1"/>
    </source>
</evidence>
<gene>
    <name evidence="3" type="ORF">SPHA_26460</name>
</gene>
<accession>A0A812C0W2</accession>
<reference evidence="3" key="1">
    <citation type="submission" date="2021-01" db="EMBL/GenBank/DDBJ databases">
        <authorList>
            <person name="Li R."/>
            <person name="Bekaert M."/>
        </authorList>
    </citation>
    <scope>NUCLEOTIDE SEQUENCE</scope>
    <source>
        <strain evidence="3">Farmed</strain>
    </source>
</reference>
<feature type="compositionally biased region" description="Polar residues" evidence="1">
    <location>
        <begin position="245"/>
        <end position="257"/>
    </location>
</feature>